<feature type="compositionally biased region" description="Polar residues" evidence="6">
    <location>
        <begin position="10"/>
        <end position="24"/>
    </location>
</feature>
<organism evidence="8 9">
    <name type="scientific">Plectus sambesii</name>
    <dbReference type="NCBI Taxonomy" id="2011161"/>
    <lineage>
        <taxon>Eukaryota</taxon>
        <taxon>Metazoa</taxon>
        <taxon>Ecdysozoa</taxon>
        <taxon>Nematoda</taxon>
        <taxon>Chromadorea</taxon>
        <taxon>Plectida</taxon>
        <taxon>Plectina</taxon>
        <taxon>Plectoidea</taxon>
        <taxon>Plectidae</taxon>
        <taxon>Plectus</taxon>
    </lineage>
</organism>
<evidence type="ECO:0000313" key="8">
    <source>
        <dbReference type="Proteomes" id="UP000887566"/>
    </source>
</evidence>
<evidence type="ECO:0000256" key="1">
    <source>
        <dbReference type="ARBA" id="ARBA00005641"/>
    </source>
</evidence>
<evidence type="ECO:0000256" key="2">
    <source>
        <dbReference type="ARBA" id="ARBA00022801"/>
    </source>
</evidence>
<dbReference type="SUPFAM" id="SSF51445">
    <property type="entry name" value="(Trans)glycosidases"/>
    <property type="match status" value="1"/>
</dbReference>
<comment type="similarity">
    <text evidence="1">Belongs to the glycosyl hydrolase 5 (cellulase A) family.</text>
</comment>
<feature type="region of interest" description="Disordered" evidence="6">
    <location>
        <begin position="1"/>
        <end position="42"/>
    </location>
</feature>
<keyword evidence="2" id="KW-0378">Hydrolase</keyword>
<proteinExistence type="inferred from homology"/>
<dbReference type="WBParaSite" id="PSAMB.scaffold1175size34959.g11591.t1">
    <property type="protein sequence ID" value="PSAMB.scaffold1175size34959.g11591.t1"/>
    <property type="gene ID" value="PSAMB.scaffold1175size34959.g11591"/>
</dbReference>
<evidence type="ECO:0000256" key="6">
    <source>
        <dbReference type="SAM" id="MobiDB-lite"/>
    </source>
</evidence>
<feature type="domain" description="Glycoside hydrolase family 5" evidence="7">
    <location>
        <begin position="961"/>
        <end position="1160"/>
    </location>
</feature>
<keyword evidence="8" id="KW-1185">Reference proteome</keyword>
<dbReference type="InterPro" id="IPR001547">
    <property type="entry name" value="Glyco_hydro_5"/>
</dbReference>
<evidence type="ECO:0000256" key="5">
    <source>
        <dbReference type="ARBA" id="ARBA00023326"/>
    </source>
</evidence>
<protein>
    <submittedName>
        <fullName evidence="9">Glycoside hydrolase family 5 domain-containing protein</fullName>
    </submittedName>
</protein>
<reference evidence="9" key="1">
    <citation type="submission" date="2022-11" db="UniProtKB">
        <authorList>
            <consortium name="WormBaseParasite"/>
        </authorList>
    </citation>
    <scope>IDENTIFICATION</scope>
</reference>
<dbReference type="Proteomes" id="UP000887566">
    <property type="component" value="Unplaced"/>
</dbReference>
<name>A0A914UQB0_9BILA</name>
<dbReference type="InterPro" id="IPR018087">
    <property type="entry name" value="Glyco_hydro_5_CS"/>
</dbReference>
<dbReference type="GO" id="GO:0009251">
    <property type="term" value="P:glucan catabolic process"/>
    <property type="evidence" value="ECO:0007669"/>
    <property type="project" value="TreeGrafter"/>
</dbReference>
<dbReference type="SUPFAM" id="SSF53448">
    <property type="entry name" value="Nucleotide-diphospho-sugar transferases"/>
    <property type="match status" value="1"/>
</dbReference>
<dbReference type="InterPro" id="IPR017853">
    <property type="entry name" value="GH"/>
</dbReference>
<dbReference type="InterPro" id="IPR050386">
    <property type="entry name" value="Glycosyl_hydrolase_5"/>
</dbReference>
<evidence type="ECO:0000256" key="3">
    <source>
        <dbReference type="ARBA" id="ARBA00023277"/>
    </source>
</evidence>
<evidence type="ECO:0000313" key="9">
    <source>
        <dbReference type="WBParaSite" id="PSAMB.scaffold1175size34959.g11591.t1"/>
    </source>
</evidence>
<dbReference type="Gene3D" id="3.20.20.80">
    <property type="entry name" value="Glycosidases"/>
    <property type="match status" value="1"/>
</dbReference>
<keyword evidence="4" id="KW-0326">Glycosidase</keyword>
<dbReference type="GO" id="GO:0009986">
    <property type="term" value="C:cell surface"/>
    <property type="evidence" value="ECO:0007669"/>
    <property type="project" value="TreeGrafter"/>
</dbReference>
<dbReference type="PANTHER" id="PTHR31297">
    <property type="entry name" value="GLUCAN ENDO-1,6-BETA-GLUCOSIDASE B"/>
    <property type="match status" value="1"/>
</dbReference>
<accession>A0A914UQB0</accession>
<dbReference type="PROSITE" id="PS00659">
    <property type="entry name" value="GLYCOSYL_HYDROL_F5"/>
    <property type="match status" value="1"/>
</dbReference>
<keyword evidence="3" id="KW-0119">Carbohydrate metabolism</keyword>
<dbReference type="Gene3D" id="3.90.550.10">
    <property type="entry name" value="Spore Coat Polysaccharide Biosynthesis Protein SpsA, Chain A"/>
    <property type="match status" value="1"/>
</dbReference>
<dbReference type="InterPro" id="IPR029044">
    <property type="entry name" value="Nucleotide-diphossugar_trans"/>
</dbReference>
<dbReference type="PANTHER" id="PTHR31297:SF41">
    <property type="entry name" value="ENDOGLUCANASE, PUTATIVE (AFU_ORTHOLOGUE AFUA_5G01830)-RELATED"/>
    <property type="match status" value="1"/>
</dbReference>
<dbReference type="Pfam" id="PF13641">
    <property type="entry name" value="Glyco_tranf_2_3"/>
    <property type="match status" value="1"/>
</dbReference>
<evidence type="ECO:0000259" key="7">
    <source>
        <dbReference type="Pfam" id="PF00150"/>
    </source>
</evidence>
<dbReference type="Pfam" id="PF00150">
    <property type="entry name" value="Cellulase"/>
    <property type="match status" value="1"/>
</dbReference>
<keyword evidence="5" id="KW-0624">Polysaccharide degradation</keyword>
<dbReference type="GO" id="GO:0005576">
    <property type="term" value="C:extracellular region"/>
    <property type="evidence" value="ECO:0007669"/>
    <property type="project" value="TreeGrafter"/>
</dbReference>
<evidence type="ECO:0000256" key="4">
    <source>
        <dbReference type="ARBA" id="ARBA00023295"/>
    </source>
</evidence>
<sequence>MDAKSKQETRANSAGNNSLQSSKKNTQENDANKSSSVDLKSRPEQLLKRARLCFQGDECWDEKEALISKIEEYLSKQNDTTGKSEHQLKAYSEYFQTTGTLESVPIEGTLANDCGAFQRAVDALGKMPKITVVLGAAGETIDNMSKFIENEKFDTKVFFVAKNSSKFRQEKPMDMKKMSILEENGLTFHSTIARNSVDLLRIDCDHISINKIGPVWNDLVEYLLTENAAILLTNLNEHHLAFLTEVAGCFDIISKQDNIRLYRRRLVMKMTTDTPYEEVQELWNTPLPRKLRFEENPDWEHHHKNAFTSSIDALRNKLGNDNAEVLFIPAVEQFMCDSQATPVQPWIGIIHGVIDSNEHFYVPDLRKLCTQQRYQPWLRQCRGLITLTTDQAQFLKANLQDKYGMPIVSVKYPFTAIERSLTATKSTAAEIWKSTGSVDVYFIGSFDRDFQHFFQAQLPDGARKALLLGDWRAQLITIPDDVIRAERATDDEYERILSESVVFLSLKQGGAANTTVLECIARNTPIIAPRVASVEEYLGKDYPLFYEQGALDFQHILTPDRIEKAATYLRSMDKTSLAADHFIDSIEKSTVLASLAPYKTDARQFTITIAICSYKRTHHLRNILDSLWNKQTYQGNYEIIVWNNNRNRQKTVADICGEFMTKNCPQKQLELIQSSENHYCAVRFAMPQLMRSERLLICDDDVVPGSDFIQFFIDAHHRHPTDVLCIRGQYFLPHKMNDIDPHQVWITYDHVRFVDDQAEERLIHYVHADVCLIPKLALHEIASIPLPHDDFKLVDDYWMSYVLSAQFERRLRKLKIAENVLERMSDSDEIGLALHTRPEVSNARTRVYIEHMCHGWPQFDRPQPYYDAALAAHKKRAWDKYRLGMNVNSEITDSDIVVLKELGVGFVRVGAVGVGRDQSFEFSELNADYKQQMVQTSSLIERLARNGIDVVIVLDRRLATAENWRRLADCCAKFKNVIGYDLINEPFTDQNNDQHWYEMKPLEPDDQEKLFEMYRTLIEGVRSSDLVTPVIIETPFWASISTLDHLPIAKLKQVEANLIVSIHYYEPQLLTWRYQNKNRFAFPGPVPIYDQCGPMSETIDWSHDYIAKRFDLIRSWIKETEVPVFVGEFGICRDTVGADQYLEAVVDSCKRLNLVGCFYAFRDPDWEAMDYELGTDISNEHQRTIKGNHFMELIKNSCANDFASVTKNE</sequence>
<dbReference type="GO" id="GO:0008422">
    <property type="term" value="F:beta-glucosidase activity"/>
    <property type="evidence" value="ECO:0007669"/>
    <property type="project" value="TreeGrafter"/>
</dbReference>
<dbReference type="CDD" id="cd00761">
    <property type="entry name" value="Glyco_tranf_GTA_type"/>
    <property type="match status" value="1"/>
</dbReference>
<dbReference type="AlphaFoldDB" id="A0A914UQB0"/>